<sequence>MLRIGKTIFGLLALTILLGSCWSKKNDLGHDIPTKIACRFTEGYLTEPGIGSINVAPSAFASSSSDPLVKLLGSDEYGTFFPLQGSTPLKLKKGVWYKMEIFLFDAEDKRINLQFLEPDQIEKHQFFFNLMSKNSVVPKGISYYYSDFIDGQLLETPVGFTGYIRVNEDLEDTDLRLMLVHLKKGDKYEADGKPNPFDKPSPRVLEFGDLTAYLPFQIDK</sequence>
<keyword evidence="2" id="KW-1185">Reference proteome</keyword>
<proteinExistence type="predicted"/>
<name>A0A0A2F8B3_9PORP</name>
<gene>
    <name evidence="1" type="ORF">HR15_06530</name>
</gene>
<evidence type="ECO:0000313" key="2">
    <source>
        <dbReference type="Proteomes" id="UP000030146"/>
    </source>
</evidence>
<dbReference type="PATRIC" id="fig|111105.18.peg.610"/>
<evidence type="ECO:0000313" key="1">
    <source>
        <dbReference type="EMBL" id="KGN87228.1"/>
    </source>
</evidence>
<dbReference type="EMBL" id="JRAK01000089">
    <property type="protein sequence ID" value="KGN87228.1"/>
    <property type="molecule type" value="Genomic_DNA"/>
</dbReference>
<organism evidence="1 2">
    <name type="scientific">Porphyromonas gulae</name>
    <dbReference type="NCBI Taxonomy" id="111105"/>
    <lineage>
        <taxon>Bacteria</taxon>
        <taxon>Pseudomonadati</taxon>
        <taxon>Bacteroidota</taxon>
        <taxon>Bacteroidia</taxon>
        <taxon>Bacteroidales</taxon>
        <taxon>Porphyromonadaceae</taxon>
        <taxon>Porphyromonas</taxon>
    </lineage>
</organism>
<dbReference type="RefSeq" id="WP_021665250.1">
    <property type="nucleotide sequence ID" value="NZ_JRAK01000089.1"/>
</dbReference>
<keyword evidence="1" id="KW-0449">Lipoprotein</keyword>
<dbReference type="AlphaFoldDB" id="A0A0A2F8B3"/>
<dbReference type="PROSITE" id="PS51257">
    <property type="entry name" value="PROKAR_LIPOPROTEIN"/>
    <property type="match status" value="1"/>
</dbReference>
<reference evidence="1 2" key="1">
    <citation type="submission" date="2014-08" db="EMBL/GenBank/DDBJ databases">
        <title>Porphyromonas gulae strain:COT-052_OH3439 Genome sequencing.</title>
        <authorList>
            <person name="Wallis C."/>
            <person name="Deusch O."/>
            <person name="O'Flynn C."/>
            <person name="Davis I."/>
            <person name="Jospin G."/>
            <person name="Darling A.E."/>
            <person name="Coil D.A."/>
            <person name="Alexiev A."/>
            <person name="Horsfall A."/>
            <person name="Kirkwood N."/>
            <person name="Harris S."/>
            <person name="Eisen J.A."/>
        </authorList>
    </citation>
    <scope>NUCLEOTIDE SEQUENCE [LARGE SCALE GENOMIC DNA]</scope>
    <source>
        <strain evidence="2">COT-052 OH3439</strain>
    </source>
</reference>
<accession>A0A0A2F8B3</accession>
<dbReference type="Proteomes" id="UP000030146">
    <property type="component" value="Unassembled WGS sequence"/>
</dbReference>
<protein>
    <submittedName>
        <fullName evidence="1">Lipoprotein</fullName>
    </submittedName>
</protein>
<comment type="caution">
    <text evidence="1">The sequence shown here is derived from an EMBL/GenBank/DDBJ whole genome shotgun (WGS) entry which is preliminary data.</text>
</comment>